<dbReference type="AlphaFoldDB" id="A0A2P2N5Y0"/>
<evidence type="ECO:0000313" key="1">
    <source>
        <dbReference type="EMBL" id="MBX37911.1"/>
    </source>
</evidence>
<organism evidence="1">
    <name type="scientific">Rhizophora mucronata</name>
    <name type="common">Asiatic mangrove</name>
    <dbReference type="NCBI Taxonomy" id="61149"/>
    <lineage>
        <taxon>Eukaryota</taxon>
        <taxon>Viridiplantae</taxon>
        <taxon>Streptophyta</taxon>
        <taxon>Embryophyta</taxon>
        <taxon>Tracheophyta</taxon>
        <taxon>Spermatophyta</taxon>
        <taxon>Magnoliopsida</taxon>
        <taxon>eudicotyledons</taxon>
        <taxon>Gunneridae</taxon>
        <taxon>Pentapetalae</taxon>
        <taxon>rosids</taxon>
        <taxon>fabids</taxon>
        <taxon>Malpighiales</taxon>
        <taxon>Rhizophoraceae</taxon>
        <taxon>Rhizophora</taxon>
    </lineage>
</organism>
<accession>A0A2P2N5Y0</accession>
<proteinExistence type="predicted"/>
<dbReference type="EMBL" id="GGEC01057427">
    <property type="protein sequence ID" value="MBX37911.1"/>
    <property type="molecule type" value="Transcribed_RNA"/>
</dbReference>
<name>A0A2P2N5Y0_RHIMU</name>
<protein>
    <submittedName>
        <fullName evidence="1">Uncharacterized protein</fullName>
    </submittedName>
</protein>
<sequence>MSRSLCLFAFSSNSVPGKSPHSFFIMIPIFYSSLHFCSLSCTLKCFSAYSPLP</sequence>
<reference evidence="1" key="1">
    <citation type="submission" date="2018-02" db="EMBL/GenBank/DDBJ databases">
        <title>Rhizophora mucronata_Transcriptome.</title>
        <authorList>
            <person name="Meera S.P."/>
            <person name="Sreeshan A."/>
            <person name="Augustine A."/>
        </authorList>
    </citation>
    <scope>NUCLEOTIDE SEQUENCE</scope>
    <source>
        <tissue evidence="1">Leaf</tissue>
    </source>
</reference>